<comment type="caution">
    <text evidence="5">The sequence shown here is derived from an EMBL/GenBank/DDBJ whole genome shotgun (WGS) entry which is preliminary data.</text>
</comment>
<evidence type="ECO:0000256" key="1">
    <source>
        <dbReference type="ARBA" id="ARBA00023239"/>
    </source>
</evidence>
<feature type="region of interest" description="Disordered" evidence="4">
    <location>
        <begin position="159"/>
        <end position="192"/>
    </location>
</feature>
<reference evidence="5 6" key="1">
    <citation type="submission" date="2020-04" db="EMBL/GenBank/DDBJ databases">
        <title>Enterovirga sp. isolate from soil.</title>
        <authorList>
            <person name="Chea S."/>
            <person name="Kim D.-U."/>
        </authorList>
    </citation>
    <scope>NUCLEOTIDE SEQUENCE [LARGE SCALE GENOMIC DNA]</scope>
    <source>
        <strain evidence="5 6">DB1703</strain>
    </source>
</reference>
<proteinExistence type="predicted"/>
<dbReference type="Pfam" id="PF13772">
    <property type="entry name" value="AIG2_2"/>
    <property type="match status" value="1"/>
</dbReference>
<feature type="binding site" evidence="3">
    <location>
        <begin position="4"/>
        <end position="9"/>
    </location>
    <ligand>
        <name>substrate</name>
    </ligand>
</feature>
<accession>A0A849I689</accession>
<evidence type="ECO:0000313" key="5">
    <source>
        <dbReference type="EMBL" id="NNM72898.1"/>
    </source>
</evidence>
<dbReference type="PANTHER" id="PTHR12935">
    <property type="entry name" value="GAMMA-GLUTAMYLCYCLOTRANSFERASE"/>
    <property type="match status" value="1"/>
</dbReference>
<dbReference type="SUPFAM" id="SSF110857">
    <property type="entry name" value="Gamma-glutamyl cyclotransferase-like"/>
    <property type="match status" value="1"/>
</dbReference>
<dbReference type="PANTHER" id="PTHR12935:SF0">
    <property type="entry name" value="GAMMA-GLUTAMYLCYCLOTRANSFERASE"/>
    <property type="match status" value="1"/>
</dbReference>
<evidence type="ECO:0000256" key="4">
    <source>
        <dbReference type="SAM" id="MobiDB-lite"/>
    </source>
</evidence>
<dbReference type="CDD" id="cd06661">
    <property type="entry name" value="GGCT_like"/>
    <property type="match status" value="1"/>
</dbReference>
<organism evidence="5 6">
    <name type="scientific">Enterovirga aerilata</name>
    <dbReference type="NCBI Taxonomy" id="2730920"/>
    <lineage>
        <taxon>Bacteria</taxon>
        <taxon>Pseudomonadati</taxon>
        <taxon>Pseudomonadota</taxon>
        <taxon>Alphaproteobacteria</taxon>
        <taxon>Hyphomicrobiales</taxon>
        <taxon>Methylobacteriaceae</taxon>
        <taxon>Enterovirga</taxon>
    </lineage>
</organism>
<feature type="active site" description="Proton acceptor" evidence="2">
    <location>
        <position position="73"/>
    </location>
</feature>
<dbReference type="AlphaFoldDB" id="A0A849I689"/>
<dbReference type="InterPro" id="IPR013024">
    <property type="entry name" value="GGCT-like"/>
</dbReference>
<name>A0A849I689_9HYPH</name>
<dbReference type="InterPro" id="IPR017939">
    <property type="entry name" value="G-Glutamylcylcotransferase"/>
</dbReference>
<keyword evidence="5" id="KW-0808">Transferase</keyword>
<dbReference type="GO" id="GO:0016740">
    <property type="term" value="F:transferase activity"/>
    <property type="evidence" value="ECO:0007669"/>
    <property type="project" value="UniProtKB-KW"/>
</dbReference>
<dbReference type="Proteomes" id="UP000564885">
    <property type="component" value="Unassembled WGS sequence"/>
</dbReference>
<dbReference type="GO" id="GO:0003839">
    <property type="term" value="F:gamma-glutamylcyclotransferase activity"/>
    <property type="evidence" value="ECO:0007669"/>
    <property type="project" value="InterPro"/>
</dbReference>
<keyword evidence="1" id="KW-0456">Lyase</keyword>
<evidence type="ECO:0000256" key="3">
    <source>
        <dbReference type="PIRSR" id="PIRSR617939-2"/>
    </source>
</evidence>
<feature type="binding site" evidence="3">
    <location>
        <position position="113"/>
    </location>
    <ligand>
        <name>substrate</name>
    </ligand>
</feature>
<evidence type="ECO:0000256" key="2">
    <source>
        <dbReference type="PIRSR" id="PIRSR617939-1"/>
    </source>
</evidence>
<dbReference type="Gene3D" id="3.10.490.10">
    <property type="entry name" value="Gamma-glutamyl cyclotransferase-like"/>
    <property type="match status" value="1"/>
</dbReference>
<gene>
    <name evidence="5" type="ORF">HJG44_10970</name>
</gene>
<sequence>MPLYFAYGSNMDREAMARRCPASKPLDLARLPRHRLVVMSEGYASVVRDPRRTVWGLLWDLALADVPALDRYEGVAGGLYTKVHQAVIAEAGSRRALVYVGRDPGPGMPRPGYVEAVLAAGRSAGLPEGYLREIEALSPRVSKADPAKGFAAIGFQLQPAAPKGREAGTVTPRRTSPLEPERDPSAGWSWDG</sequence>
<protein>
    <submittedName>
        <fullName evidence="5">Gamma-glutamylcyclotransferase</fullName>
    </submittedName>
</protein>
<keyword evidence="6" id="KW-1185">Reference proteome</keyword>
<dbReference type="EMBL" id="JABEPP010000003">
    <property type="protein sequence ID" value="NNM72898.1"/>
    <property type="molecule type" value="Genomic_DNA"/>
</dbReference>
<evidence type="ECO:0000313" key="6">
    <source>
        <dbReference type="Proteomes" id="UP000564885"/>
    </source>
</evidence>
<dbReference type="InterPro" id="IPR036568">
    <property type="entry name" value="GGCT-like_sf"/>
</dbReference>